<dbReference type="AlphaFoldDB" id="A0A2G9HWV3"/>
<name>A0A2G9HWV3_9LAMI</name>
<reference evidence="5" key="1">
    <citation type="journal article" date="2018" name="Gigascience">
        <title>Genome assembly of the Pink Ipe (Handroanthus impetiginosus, Bignoniaceae), a highly valued, ecologically keystone Neotropical timber forest tree.</title>
        <authorList>
            <person name="Silva-Junior O.B."/>
            <person name="Grattapaglia D."/>
            <person name="Novaes E."/>
            <person name="Collevatti R.G."/>
        </authorList>
    </citation>
    <scope>NUCLEOTIDE SEQUENCE [LARGE SCALE GENOMIC DNA]</scope>
    <source>
        <strain evidence="5">cv. UFG-1</strain>
    </source>
</reference>
<protein>
    <recommendedName>
        <fullName evidence="3">C2 domain-containing protein</fullName>
    </recommendedName>
</protein>
<dbReference type="PROSITE" id="PS50004">
    <property type="entry name" value="C2"/>
    <property type="match status" value="1"/>
</dbReference>
<accession>A0A2G9HWV3</accession>
<feature type="domain" description="C2" evidence="3">
    <location>
        <begin position="1"/>
        <end position="103"/>
    </location>
</feature>
<dbReference type="GO" id="GO:0046872">
    <property type="term" value="F:metal ion binding"/>
    <property type="evidence" value="ECO:0007669"/>
    <property type="project" value="UniProtKB-KW"/>
</dbReference>
<dbReference type="SMART" id="SM00239">
    <property type="entry name" value="C2"/>
    <property type="match status" value="1"/>
</dbReference>
<dbReference type="PANTHER" id="PTHR46502">
    <property type="entry name" value="C2 DOMAIN-CONTAINING"/>
    <property type="match status" value="1"/>
</dbReference>
<dbReference type="InterPro" id="IPR035892">
    <property type="entry name" value="C2_domain_sf"/>
</dbReference>
<proteinExistence type="predicted"/>
<evidence type="ECO:0000313" key="4">
    <source>
        <dbReference type="EMBL" id="PIN21992.1"/>
    </source>
</evidence>
<dbReference type="STRING" id="429701.A0A2G9HWV3"/>
<evidence type="ECO:0000259" key="3">
    <source>
        <dbReference type="PROSITE" id="PS50004"/>
    </source>
</evidence>
<keyword evidence="2" id="KW-0106">Calcium</keyword>
<dbReference type="SUPFAM" id="SSF49562">
    <property type="entry name" value="C2 domain (Calcium/lipid-binding domain, CaLB)"/>
    <property type="match status" value="1"/>
</dbReference>
<organism evidence="4 5">
    <name type="scientific">Handroanthus impetiginosus</name>
    <dbReference type="NCBI Taxonomy" id="429701"/>
    <lineage>
        <taxon>Eukaryota</taxon>
        <taxon>Viridiplantae</taxon>
        <taxon>Streptophyta</taxon>
        <taxon>Embryophyta</taxon>
        <taxon>Tracheophyta</taxon>
        <taxon>Spermatophyta</taxon>
        <taxon>Magnoliopsida</taxon>
        <taxon>eudicotyledons</taxon>
        <taxon>Gunneridae</taxon>
        <taxon>Pentapetalae</taxon>
        <taxon>asterids</taxon>
        <taxon>lamiids</taxon>
        <taxon>Lamiales</taxon>
        <taxon>Bignoniaceae</taxon>
        <taxon>Crescentiina</taxon>
        <taxon>Tabebuia alliance</taxon>
        <taxon>Handroanthus</taxon>
    </lineage>
</organism>
<gene>
    <name evidence="4" type="ORF">CDL12_05292</name>
</gene>
<evidence type="ECO:0000256" key="2">
    <source>
        <dbReference type="ARBA" id="ARBA00022837"/>
    </source>
</evidence>
<dbReference type="EMBL" id="NKXS01000844">
    <property type="protein sequence ID" value="PIN21992.1"/>
    <property type="molecule type" value="Genomic_DNA"/>
</dbReference>
<dbReference type="Proteomes" id="UP000231279">
    <property type="component" value="Unassembled WGS sequence"/>
</dbReference>
<sequence length="146" mass="16292">MPQGTLEVVLVSAHGLENTDFLSNMDAYAVLTCQNQEKKSKIASGGGSVPEWNETFLFTISEGVSELKIKLMDKDTFTADDFVGEATIPLEPVFDEESVPTTTYDVVKDQKYCGGIRVSLKFSRQRTRDREFSVEEFGGWRSSSMD</sequence>
<evidence type="ECO:0000313" key="5">
    <source>
        <dbReference type="Proteomes" id="UP000231279"/>
    </source>
</evidence>
<keyword evidence="1" id="KW-0479">Metal-binding</keyword>
<dbReference type="OrthoDB" id="419768at2759"/>
<dbReference type="PANTHER" id="PTHR46502:SF2">
    <property type="entry name" value="16 KDA PHLOEM PROTEIN 2"/>
    <property type="match status" value="1"/>
</dbReference>
<dbReference type="Gene3D" id="2.60.40.150">
    <property type="entry name" value="C2 domain"/>
    <property type="match status" value="1"/>
</dbReference>
<evidence type="ECO:0000256" key="1">
    <source>
        <dbReference type="ARBA" id="ARBA00022723"/>
    </source>
</evidence>
<dbReference type="InterPro" id="IPR000008">
    <property type="entry name" value="C2_dom"/>
</dbReference>
<dbReference type="Pfam" id="PF00168">
    <property type="entry name" value="C2"/>
    <property type="match status" value="1"/>
</dbReference>
<keyword evidence="5" id="KW-1185">Reference proteome</keyword>
<comment type="caution">
    <text evidence="4">The sequence shown here is derived from an EMBL/GenBank/DDBJ whole genome shotgun (WGS) entry which is preliminary data.</text>
</comment>